<feature type="transmembrane region" description="Helical" evidence="2">
    <location>
        <begin position="35"/>
        <end position="53"/>
    </location>
</feature>
<organism evidence="3 4">
    <name type="scientific">Actinomadura logoneensis</name>
    <dbReference type="NCBI Taxonomy" id="2293572"/>
    <lineage>
        <taxon>Bacteria</taxon>
        <taxon>Bacillati</taxon>
        <taxon>Actinomycetota</taxon>
        <taxon>Actinomycetes</taxon>
        <taxon>Streptosporangiales</taxon>
        <taxon>Thermomonosporaceae</taxon>
        <taxon>Actinomadura</taxon>
    </lineage>
</organism>
<dbReference type="Proteomes" id="UP000261811">
    <property type="component" value="Unassembled WGS sequence"/>
</dbReference>
<feature type="region of interest" description="Disordered" evidence="1">
    <location>
        <begin position="349"/>
        <end position="374"/>
    </location>
</feature>
<name>A0A372JAU6_9ACTN</name>
<feature type="transmembrane region" description="Helical" evidence="2">
    <location>
        <begin position="124"/>
        <end position="150"/>
    </location>
</feature>
<comment type="caution">
    <text evidence="3">The sequence shown here is derived from an EMBL/GenBank/DDBJ whole genome shotgun (WGS) entry which is preliminary data.</text>
</comment>
<reference evidence="3 4" key="1">
    <citation type="submission" date="2018-08" db="EMBL/GenBank/DDBJ databases">
        <title>Actinomadura jelena sp. nov., a novel Actinomycete isolated from soil in Chad.</title>
        <authorList>
            <person name="Shi L."/>
        </authorList>
    </citation>
    <scope>NUCLEOTIDE SEQUENCE [LARGE SCALE GENOMIC DNA]</scope>
    <source>
        <strain evidence="3 4">NEAU-G17</strain>
    </source>
</reference>
<accession>A0A372JAU6</accession>
<feature type="transmembrane region" description="Helical" evidence="2">
    <location>
        <begin position="65"/>
        <end position="87"/>
    </location>
</feature>
<protein>
    <recommendedName>
        <fullName evidence="5">Cation/H+ exchanger domain-containing protein</fullName>
    </recommendedName>
</protein>
<feature type="transmembrane region" description="Helical" evidence="2">
    <location>
        <begin position="93"/>
        <end position="112"/>
    </location>
</feature>
<feature type="transmembrane region" description="Helical" evidence="2">
    <location>
        <begin position="239"/>
        <end position="258"/>
    </location>
</feature>
<gene>
    <name evidence="3" type="ORF">DZF91_35495</name>
</gene>
<dbReference type="OrthoDB" id="517234at2"/>
<evidence type="ECO:0000256" key="2">
    <source>
        <dbReference type="SAM" id="Phobius"/>
    </source>
</evidence>
<feature type="transmembrane region" description="Helical" evidence="2">
    <location>
        <begin position="319"/>
        <end position="340"/>
    </location>
</feature>
<keyword evidence="2" id="KW-1133">Transmembrane helix</keyword>
<evidence type="ECO:0008006" key="5">
    <source>
        <dbReference type="Google" id="ProtNLM"/>
    </source>
</evidence>
<dbReference type="EMBL" id="QURH01001021">
    <property type="protein sequence ID" value="RFU36946.1"/>
    <property type="molecule type" value="Genomic_DNA"/>
</dbReference>
<feature type="transmembrane region" description="Helical" evidence="2">
    <location>
        <begin position="193"/>
        <end position="219"/>
    </location>
</feature>
<keyword evidence="2" id="KW-0812">Transmembrane</keyword>
<sequence length="374" mass="38365">MAKRFALMLAVVAAGAVLGLPDGTPGRVTGSSWYQPAVAALLAVGLYASTRSIDPRLLRTDGRTVLAAVTVGVLLKSVVIGAVLYGVFGRPMYLVLGIAVAQIDPLAVAALGRSSRLSARGRGLLLAWASFDDPVTTLLTIYAAAVAVSLQGGGRLHLGVSAFTVDLLGNLVVGGLALLAARAARSLPARRRFWIETAVLAAVFAVAVTEFWVLAVAIAGLGLRPEPPGRSADRPLERAVDVAFVLASLLLGVVLAGGVRPLQGVVLGVVAFAAQAIVSVPLTRAQSRPDKVLLAIAQQNGITAISLALLLEPVFPESVAVVAPAILVVNTLYLVTNAAAGARAFRGRPLRGADPRPRTAAEGRGVAAPDPHDA</sequence>
<feature type="compositionally biased region" description="Basic and acidic residues" evidence="1">
    <location>
        <begin position="351"/>
        <end position="361"/>
    </location>
</feature>
<dbReference type="AlphaFoldDB" id="A0A372JAU6"/>
<feature type="transmembrane region" description="Helical" evidence="2">
    <location>
        <begin position="265"/>
        <end position="283"/>
    </location>
</feature>
<keyword evidence="2" id="KW-0472">Membrane</keyword>
<feature type="transmembrane region" description="Helical" evidence="2">
    <location>
        <begin position="156"/>
        <end position="181"/>
    </location>
</feature>
<evidence type="ECO:0000313" key="4">
    <source>
        <dbReference type="Proteomes" id="UP000261811"/>
    </source>
</evidence>
<evidence type="ECO:0000256" key="1">
    <source>
        <dbReference type="SAM" id="MobiDB-lite"/>
    </source>
</evidence>
<evidence type="ECO:0000313" key="3">
    <source>
        <dbReference type="EMBL" id="RFU36946.1"/>
    </source>
</evidence>
<keyword evidence="4" id="KW-1185">Reference proteome</keyword>
<proteinExistence type="predicted"/>
<dbReference type="RefSeq" id="WP_117361415.1">
    <property type="nucleotide sequence ID" value="NZ_QURH01001021.1"/>
</dbReference>